<dbReference type="PROSITE" id="PS51462">
    <property type="entry name" value="NUDIX"/>
    <property type="match status" value="1"/>
</dbReference>
<evidence type="ECO:0000256" key="2">
    <source>
        <dbReference type="ARBA" id="ARBA00022801"/>
    </source>
</evidence>
<dbReference type="AlphaFoldDB" id="A0A8J3FED1"/>
<evidence type="ECO:0000256" key="1">
    <source>
        <dbReference type="ARBA" id="ARBA00001946"/>
    </source>
</evidence>
<dbReference type="InterPro" id="IPR000086">
    <property type="entry name" value="NUDIX_hydrolase_dom"/>
</dbReference>
<name>A0A8J3FED1_9ACTN</name>
<accession>A0A8J3FED1</accession>
<dbReference type="PANTHER" id="PTHR11839:SF18">
    <property type="entry name" value="NUDIX HYDROLASE DOMAIN-CONTAINING PROTEIN"/>
    <property type="match status" value="1"/>
</dbReference>
<protein>
    <submittedName>
        <fullName evidence="4">ADP-ribose pyrophosphatase</fullName>
    </submittedName>
</protein>
<evidence type="ECO:0000259" key="3">
    <source>
        <dbReference type="PROSITE" id="PS51462"/>
    </source>
</evidence>
<feature type="domain" description="Nudix hydrolase" evidence="3">
    <location>
        <begin position="41"/>
        <end position="173"/>
    </location>
</feature>
<dbReference type="GO" id="GO:0005829">
    <property type="term" value="C:cytosol"/>
    <property type="evidence" value="ECO:0007669"/>
    <property type="project" value="TreeGrafter"/>
</dbReference>
<dbReference type="SUPFAM" id="SSF55811">
    <property type="entry name" value="Nudix"/>
    <property type="match status" value="1"/>
</dbReference>
<dbReference type="Gene3D" id="3.90.79.10">
    <property type="entry name" value="Nucleoside Triphosphate Pyrophosphohydrolase"/>
    <property type="match status" value="1"/>
</dbReference>
<sequence length="191" mass="20421">MTADGYAVRGSRTRYAGPIFTVVSDEVAMPDGGVAARDVVRKPGAVGVVALDDAGAVTLVRQYRHPLAAACLELPAGLLDVPGEAPAAVARRELAEETDLLARRWDALLDLHTSPGFTDELFRVYLARDLSPAPQRHARRHEEAAMTVERVPLDAALDLVRTGAITSGPTIAGLFAARHARDRGWADLRPA</sequence>
<dbReference type="Proteomes" id="UP000649739">
    <property type="component" value="Unassembled WGS sequence"/>
</dbReference>
<reference evidence="4" key="2">
    <citation type="submission" date="2020-09" db="EMBL/GenBank/DDBJ databases">
        <authorList>
            <person name="Sun Q."/>
            <person name="Ohkuma M."/>
        </authorList>
    </citation>
    <scope>NUCLEOTIDE SEQUENCE</scope>
    <source>
        <strain evidence="4">JCM 3090</strain>
    </source>
</reference>
<evidence type="ECO:0000313" key="5">
    <source>
        <dbReference type="Proteomes" id="UP000649739"/>
    </source>
</evidence>
<keyword evidence="5" id="KW-1185">Reference proteome</keyword>
<dbReference type="PANTHER" id="PTHR11839">
    <property type="entry name" value="UDP/ADP-SUGAR PYROPHOSPHATASE"/>
    <property type="match status" value="1"/>
</dbReference>
<gene>
    <name evidence="4" type="ORF">GCM10010123_42300</name>
</gene>
<dbReference type="EMBL" id="BMQB01000012">
    <property type="protein sequence ID" value="GGK07872.1"/>
    <property type="molecule type" value="Genomic_DNA"/>
</dbReference>
<dbReference type="GO" id="GO:0006753">
    <property type="term" value="P:nucleoside phosphate metabolic process"/>
    <property type="evidence" value="ECO:0007669"/>
    <property type="project" value="TreeGrafter"/>
</dbReference>
<dbReference type="Pfam" id="PF00293">
    <property type="entry name" value="NUDIX"/>
    <property type="match status" value="1"/>
</dbReference>
<comment type="caution">
    <text evidence="4">The sequence shown here is derived from an EMBL/GenBank/DDBJ whole genome shotgun (WGS) entry which is preliminary data.</text>
</comment>
<dbReference type="GO" id="GO:0019693">
    <property type="term" value="P:ribose phosphate metabolic process"/>
    <property type="evidence" value="ECO:0007669"/>
    <property type="project" value="TreeGrafter"/>
</dbReference>
<evidence type="ECO:0000313" key="4">
    <source>
        <dbReference type="EMBL" id="GGK07872.1"/>
    </source>
</evidence>
<proteinExistence type="predicted"/>
<dbReference type="GO" id="GO:0016787">
    <property type="term" value="F:hydrolase activity"/>
    <property type="evidence" value="ECO:0007669"/>
    <property type="project" value="UniProtKB-KW"/>
</dbReference>
<keyword evidence="2" id="KW-0378">Hydrolase</keyword>
<dbReference type="RefSeq" id="WP_229784312.1">
    <property type="nucleotide sequence ID" value="NZ_BMQB01000012.1"/>
</dbReference>
<organism evidence="4 5">
    <name type="scientific">Pilimelia anulata</name>
    <dbReference type="NCBI Taxonomy" id="53371"/>
    <lineage>
        <taxon>Bacteria</taxon>
        <taxon>Bacillati</taxon>
        <taxon>Actinomycetota</taxon>
        <taxon>Actinomycetes</taxon>
        <taxon>Micromonosporales</taxon>
        <taxon>Micromonosporaceae</taxon>
        <taxon>Pilimelia</taxon>
    </lineage>
</organism>
<comment type="cofactor">
    <cofactor evidence="1">
        <name>Mg(2+)</name>
        <dbReference type="ChEBI" id="CHEBI:18420"/>
    </cofactor>
</comment>
<dbReference type="InterPro" id="IPR015797">
    <property type="entry name" value="NUDIX_hydrolase-like_dom_sf"/>
</dbReference>
<reference evidence="4" key="1">
    <citation type="journal article" date="2014" name="Int. J. Syst. Evol. Microbiol.">
        <title>Complete genome sequence of Corynebacterium casei LMG S-19264T (=DSM 44701T), isolated from a smear-ripened cheese.</title>
        <authorList>
            <consortium name="US DOE Joint Genome Institute (JGI-PGF)"/>
            <person name="Walter F."/>
            <person name="Albersmeier A."/>
            <person name="Kalinowski J."/>
            <person name="Ruckert C."/>
        </authorList>
    </citation>
    <scope>NUCLEOTIDE SEQUENCE</scope>
    <source>
        <strain evidence="4">JCM 3090</strain>
    </source>
</reference>